<evidence type="ECO:0000313" key="2">
    <source>
        <dbReference type="EMBL" id="OAN36929.1"/>
    </source>
</evidence>
<gene>
    <name evidence="2" type="ORF">A4X20_06325</name>
</gene>
<dbReference type="EMBL" id="LWCS01000032">
    <property type="protein sequence ID" value="OAN36929.1"/>
    <property type="molecule type" value="Genomic_DNA"/>
</dbReference>
<dbReference type="PANTHER" id="PTHR43685:SF2">
    <property type="entry name" value="GLYCOSYLTRANSFERASE 2-LIKE DOMAIN-CONTAINING PROTEIN"/>
    <property type="match status" value="1"/>
</dbReference>
<protein>
    <submittedName>
        <fullName evidence="2">Family 2 glycosyl transferase</fullName>
    </submittedName>
</protein>
<name>A0A178LSG7_MYCIR</name>
<dbReference type="AlphaFoldDB" id="A0A178LSG7"/>
<evidence type="ECO:0000313" key="3">
    <source>
        <dbReference type="Proteomes" id="UP000078396"/>
    </source>
</evidence>
<comment type="caution">
    <text evidence="2">The sequence shown here is derived from an EMBL/GenBank/DDBJ whole genome shotgun (WGS) entry which is preliminary data.</text>
</comment>
<dbReference type="GO" id="GO:0016740">
    <property type="term" value="F:transferase activity"/>
    <property type="evidence" value="ECO:0007669"/>
    <property type="project" value="UniProtKB-KW"/>
</dbReference>
<dbReference type="InterPro" id="IPR050834">
    <property type="entry name" value="Glycosyltransf_2"/>
</dbReference>
<dbReference type="PANTHER" id="PTHR43685">
    <property type="entry name" value="GLYCOSYLTRANSFERASE"/>
    <property type="match status" value="1"/>
</dbReference>
<feature type="domain" description="Glycosyltransferase 2-like" evidence="1">
    <location>
        <begin position="3"/>
        <end position="159"/>
    </location>
</feature>
<dbReference type="SUPFAM" id="SSF53448">
    <property type="entry name" value="Nucleotide-diphospho-sugar transferases"/>
    <property type="match status" value="1"/>
</dbReference>
<organism evidence="2 3">
    <name type="scientific">Mycolicibacterium iranicum</name>
    <name type="common">Mycobacterium iranicum</name>
    <dbReference type="NCBI Taxonomy" id="912594"/>
    <lineage>
        <taxon>Bacteria</taxon>
        <taxon>Bacillati</taxon>
        <taxon>Actinomycetota</taxon>
        <taxon>Actinomycetes</taxon>
        <taxon>Mycobacteriales</taxon>
        <taxon>Mycobacteriaceae</taxon>
        <taxon>Mycolicibacterium</taxon>
    </lineage>
</organism>
<accession>A0A178LSG7</accession>
<dbReference type="Proteomes" id="UP000078396">
    <property type="component" value="Unassembled WGS sequence"/>
</dbReference>
<evidence type="ECO:0000259" key="1">
    <source>
        <dbReference type="Pfam" id="PF00535"/>
    </source>
</evidence>
<reference evidence="2 3" key="1">
    <citation type="submission" date="2016-04" db="EMBL/GenBank/DDBJ databases">
        <title>Draft Genome Sequences of Staphylococcus capitis Strain H36, S. capitis Strain H65, S. cohnii Strain H62, S. hominis Strain H69, Mycobacterium iranicum Strain H39, Plantibacter sp. Strain H53, Pseudomonas oryzihabitans Strain H72, and Microbacterium sp. Strain H83, isolated from residential settings.</title>
        <authorList>
            <person name="Lymperopoulou D."/>
            <person name="Adams R.I."/>
            <person name="Lindow S."/>
            <person name="Coil D.A."/>
            <person name="Jospin G."/>
            <person name="Eisen J.A."/>
        </authorList>
    </citation>
    <scope>NUCLEOTIDE SEQUENCE [LARGE SCALE GENOMIC DNA]</scope>
    <source>
        <strain evidence="2 3">H39</strain>
    </source>
</reference>
<dbReference type="Gene3D" id="3.90.550.10">
    <property type="entry name" value="Spore Coat Polysaccharide Biosynthesis Protein SpsA, Chain A"/>
    <property type="match status" value="1"/>
</dbReference>
<dbReference type="InterPro" id="IPR001173">
    <property type="entry name" value="Glyco_trans_2-like"/>
</dbReference>
<proteinExistence type="predicted"/>
<keyword evidence="2" id="KW-0808">Transferase</keyword>
<sequence length="307" mass="33407">MRRWDDLCRAVDSALAQDIDDHDVIVVVDHCEIMKARASEKYADQPRVTIVENRHQRGLSGARNTGVGVARGAVVAFLDDDAFAEPGWARSLVRHYHDRRVAAVGGYAAPIWPQGHRPAWLPAEFDWVIGCSYTGQPAALSEVRNPLGCNMSVRRSVFGAVGGFRSEVGRIGSHPVGGEETELCIRIAANDPSARILLDPEARVRHRVSGDRVTLRYMRRRCYHEGVSKAVVTELAQNPGALSAERAYVTRVLPRGMVRESLSLSPDGFARAGVMIFGLSATAAGYLRTKAIRQLGGRRGSVAVGAS</sequence>
<dbReference type="InterPro" id="IPR029044">
    <property type="entry name" value="Nucleotide-diphossugar_trans"/>
</dbReference>
<dbReference type="Pfam" id="PF00535">
    <property type="entry name" value="Glycos_transf_2"/>
    <property type="match status" value="1"/>
</dbReference>
<dbReference type="OrthoDB" id="153025at2"/>